<organism evidence="1 2">
    <name type="scientific">Leptospira interrogans serovar Zanoni str. LT2156</name>
    <dbReference type="NCBI Taxonomy" id="1001601"/>
    <lineage>
        <taxon>Bacteria</taxon>
        <taxon>Pseudomonadati</taxon>
        <taxon>Spirochaetota</taxon>
        <taxon>Spirochaetia</taxon>
        <taxon>Leptospirales</taxon>
        <taxon>Leptospiraceae</taxon>
        <taxon>Leptospira</taxon>
    </lineage>
</organism>
<proteinExistence type="predicted"/>
<accession>M6HL18</accession>
<evidence type="ECO:0000313" key="1">
    <source>
        <dbReference type="EMBL" id="EMM96027.1"/>
    </source>
</evidence>
<reference evidence="1 2" key="1">
    <citation type="submission" date="2013-01" db="EMBL/GenBank/DDBJ databases">
        <authorList>
            <person name="Harkins D.M."/>
            <person name="Durkin A.S."/>
            <person name="Brinkac L.M."/>
            <person name="Haft D.H."/>
            <person name="Selengut J.D."/>
            <person name="Sanka R."/>
            <person name="DePew J."/>
            <person name="Purushe J."/>
            <person name="Tulsiani S.M."/>
            <person name="Graham G.C."/>
            <person name="Burns M.-A."/>
            <person name="Dohnt M.F."/>
            <person name="Smythe L.D."/>
            <person name="McKay D.B."/>
            <person name="Craig S.B."/>
            <person name="Vinetz J.M."/>
            <person name="Sutton G.G."/>
            <person name="Nierman W.C."/>
            <person name="Fouts D.E."/>
        </authorList>
    </citation>
    <scope>NUCLEOTIDE SEQUENCE [LARGE SCALE GENOMIC DNA]</scope>
    <source>
        <strain evidence="1 2">LT2156</strain>
    </source>
</reference>
<protein>
    <submittedName>
        <fullName evidence="1">Uncharacterized protein</fullName>
    </submittedName>
</protein>
<dbReference type="Proteomes" id="UP000012089">
    <property type="component" value="Unassembled WGS sequence"/>
</dbReference>
<name>M6HL18_LEPIR</name>
<evidence type="ECO:0000313" key="2">
    <source>
        <dbReference type="Proteomes" id="UP000012089"/>
    </source>
</evidence>
<dbReference type="AlphaFoldDB" id="M6HL18"/>
<sequence length="39" mass="4616">MEKFLNLPIDNKRSRNLDFILFLVSAKKTDEKSESIPFM</sequence>
<comment type="caution">
    <text evidence="1">The sequence shown here is derived from an EMBL/GenBank/DDBJ whole genome shotgun (WGS) entry which is preliminary data.</text>
</comment>
<dbReference type="EMBL" id="AFMF02000025">
    <property type="protein sequence ID" value="EMM96027.1"/>
    <property type="molecule type" value="Genomic_DNA"/>
</dbReference>
<gene>
    <name evidence="1" type="ORF">LEP1GSC158_3217</name>
</gene>